<dbReference type="EMBL" id="RAYQ01000006">
    <property type="protein sequence ID" value="RKI91996.1"/>
    <property type="molecule type" value="Genomic_DNA"/>
</dbReference>
<accession>A0A3A9AXW0</accession>
<feature type="chain" id="PRO_5017479448" evidence="2">
    <location>
        <begin position="22"/>
        <end position="827"/>
    </location>
</feature>
<evidence type="ECO:0000313" key="4">
    <source>
        <dbReference type="Proteomes" id="UP000280696"/>
    </source>
</evidence>
<proteinExistence type="predicted"/>
<dbReference type="AlphaFoldDB" id="A0A3A9AXW0"/>
<name>A0A3A9AXW0_9FIRM</name>
<feature type="compositionally biased region" description="Acidic residues" evidence="1">
    <location>
        <begin position="149"/>
        <end position="180"/>
    </location>
</feature>
<keyword evidence="2" id="KW-0732">Signal</keyword>
<reference evidence="3 4" key="1">
    <citation type="submission" date="2018-09" db="EMBL/GenBank/DDBJ databases">
        <title>Murine metabolic-syndrome-specific gut microbial biobank.</title>
        <authorList>
            <person name="Liu C."/>
        </authorList>
    </citation>
    <scope>NUCLEOTIDE SEQUENCE [LARGE SCALE GENOMIC DNA]</scope>
    <source>
        <strain evidence="3 4">0.1xD8-82</strain>
    </source>
</reference>
<dbReference type="Gene3D" id="3.40.190.10">
    <property type="entry name" value="Periplasmic binding protein-like II"/>
    <property type="match status" value="2"/>
</dbReference>
<feature type="region of interest" description="Disordered" evidence="1">
    <location>
        <begin position="141"/>
        <end position="193"/>
    </location>
</feature>
<dbReference type="SUPFAM" id="SSF53850">
    <property type="entry name" value="Periplasmic binding protein-like II"/>
    <property type="match status" value="1"/>
</dbReference>
<sequence length="827" mass="93245">MKRVFSILIVFSLIAGMIAGCGSNTDSQGEKDAGRETNVATENGNEKSDDQNDVTEENNENTAMGRYVETAIDLSEYCVRSDMINKRTDGALVIQDYYNPMLISKDNGETWEQEDTEWFSKLMENDTYIMDMAYGPDGTAVVLYNKNSDDDEPDSENNEDSSDEDSLDNENSENESEDSEGSEKASEEDSYRLEPVGMIIKPDGTQTPIQISVEEDDVYMRNVWMSGDGRIFVSTLGTNIYEVKEDGTAEKFLTIEVRPELIAFQENLMIIDGSKFGDLILYDMKKKERVEDQVLNDFVSENYKERDVYNGGEYFDLFIFPGEEGVIYLAGKKGLHRHVIGGSTVEQIIDGSLSCFNNPAYILHGMVTLPDNEFIALFGGGKVVRFTYNPDIPTVPNERIKVYSLKDNDTARQAITIYQSNNPEVYVEYEIGLGEDNSITRDDALKKLNTQIMAGEGPDLFILDDMPVDSYVNKGLLMDLSGCLSSLQGENEIFESVKNAFQKEDKIYMIPCEIQLPMVQGKEKYISRMKDMEGIADALEDLRKEYTGDALIDACTEKGVMGIFSMVCAPSWKTEEGELNKEAIEKFLLQCKRIYDAQMDGLSEKIIEDYKISNENMLAYYDMPRDTPELVRGLNWFNYLAGEMKILCGSLRSVDEFAEYRSVQRKKGYEDDVYLPLDGQSKNVFLPINLVGINAASESTERAQELLKVLLGKENQSYLFKGMPVNKAALEEAFLKEEEHVSEDGVFMSIGGSDRDGIMVDLEVYVLDEAQRQELRDWIENVNTPYVTDTVLEEAVYREGAGYLNGSQSLDETIKAIEQSVAIYMAE</sequence>
<evidence type="ECO:0000256" key="1">
    <source>
        <dbReference type="SAM" id="MobiDB-lite"/>
    </source>
</evidence>
<dbReference type="Pfam" id="PF13416">
    <property type="entry name" value="SBP_bac_8"/>
    <property type="match status" value="1"/>
</dbReference>
<gene>
    <name evidence="3" type="ORF">D7V94_07920</name>
</gene>
<organism evidence="3 4">
    <name type="scientific">Parablautia intestinalis</name>
    <dbReference type="NCBI Taxonomy" id="2320100"/>
    <lineage>
        <taxon>Bacteria</taxon>
        <taxon>Bacillati</taxon>
        <taxon>Bacillota</taxon>
        <taxon>Clostridia</taxon>
        <taxon>Lachnospirales</taxon>
        <taxon>Lachnospiraceae</taxon>
        <taxon>Parablautia</taxon>
    </lineage>
</organism>
<feature type="compositionally biased region" description="Basic and acidic residues" evidence="1">
    <location>
        <begin position="181"/>
        <end position="192"/>
    </location>
</feature>
<dbReference type="PROSITE" id="PS51257">
    <property type="entry name" value="PROKAR_LIPOPROTEIN"/>
    <property type="match status" value="1"/>
</dbReference>
<comment type="caution">
    <text evidence="3">The sequence shown here is derived from an EMBL/GenBank/DDBJ whole genome shotgun (WGS) entry which is preliminary data.</text>
</comment>
<feature type="region of interest" description="Disordered" evidence="1">
    <location>
        <begin position="24"/>
        <end position="60"/>
    </location>
</feature>
<keyword evidence="4" id="KW-1185">Reference proteome</keyword>
<feature type="signal peptide" evidence="2">
    <location>
        <begin position="1"/>
        <end position="21"/>
    </location>
</feature>
<dbReference type="Proteomes" id="UP000280696">
    <property type="component" value="Unassembled WGS sequence"/>
</dbReference>
<dbReference type="OrthoDB" id="2081033at2"/>
<evidence type="ECO:0000313" key="3">
    <source>
        <dbReference type="EMBL" id="RKI91996.1"/>
    </source>
</evidence>
<dbReference type="InterPro" id="IPR006059">
    <property type="entry name" value="SBP"/>
</dbReference>
<evidence type="ECO:0000256" key="2">
    <source>
        <dbReference type="SAM" id="SignalP"/>
    </source>
</evidence>
<protein>
    <submittedName>
        <fullName evidence="3">Extracellular solute-binding protein</fullName>
    </submittedName>
</protein>
<dbReference type="RefSeq" id="WP_120468543.1">
    <property type="nucleotide sequence ID" value="NZ_RAYQ01000006.1"/>
</dbReference>